<dbReference type="SUPFAM" id="SSF53271">
    <property type="entry name" value="PRTase-like"/>
    <property type="match status" value="1"/>
</dbReference>
<reference evidence="1 2" key="1">
    <citation type="submission" date="2016-05" db="EMBL/GenBank/DDBJ databases">
        <title>Single-cell genome of chain-forming Candidatus Thiomargarita nelsonii and comparison to other large sulfur-oxidizing bacteria.</title>
        <authorList>
            <person name="Winkel M."/>
            <person name="Salman V."/>
            <person name="Woyke T."/>
            <person name="Schulz-Vogt H."/>
            <person name="Richter M."/>
            <person name="Flood B."/>
            <person name="Bailey J."/>
            <person name="Amann R."/>
            <person name="Mussmann M."/>
        </authorList>
    </citation>
    <scope>NUCLEOTIDE SEQUENCE [LARGE SCALE GENOMIC DNA]</scope>
    <source>
        <strain evidence="1 2">THI036</strain>
    </source>
</reference>
<dbReference type="AlphaFoldDB" id="A0A176RYF9"/>
<dbReference type="EMBL" id="LUTY01002136">
    <property type="protein sequence ID" value="OAD20754.1"/>
    <property type="molecule type" value="Genomic_DNA"/>
</dbReference>
<feature type="non-terminal residue" evidence="1">
    <location>
        <position position="1"/>
    </location>
</feature>
<dbReference type="InterPro" id="IPR000836">
    <property type="entry name" value="PRTase_dom"/>
</dbReference>
<accession>A0A176RYF9</accession>
<evidence type="ECO:0000313" key="2">
    <source>
        <dbReference type="Proteomes" id="UP000076962"/>
    </source>
</evidence>
<sequence>GVSTHTDIVQINKPCRTGKGAYYRLVNYPIFDGQVDIEQNYLILDDTLTMGGTFASLRGYIENRGGQVLMATALTGHPGAANLCITSKMLRKLQEKHGNELDIWWKEQFGFGINALTQGEAGHFAKAPNIDTIRDRIAEARLEGQC</sequence>
<organism evidence="1 2">
    <name type="scientific">Candidatus Thiomargarita nelsonii</name>
    <dbReference type="NCBI Taxonomy" id="1003181"/>
    <lineage>
        <taxon>Bacteria</taxon>
        <taxon>Pseudomonadati</taxon>
        <taxon>Pseudomonadota</taxon>
        <taxon>Gammaproteobacteria</taxon>
        <taxon>Thiotrichales</taxon>
        <taxon>Thiotrichaceae</taxon>
        <taxon>Thiomargarita</taxon>
    </lineage>
</organism>
<name>A0A176RYF9_9GAMM</name>
<protein>
    <submittedName>
        <fullName evidence="1">TraN protein</fullName>
    </submittedName>
</protein>
<evidence type="ECO:0000313" key="1">
    <source>
        <dbReference type="EMBL" id="OAD20754.1"/>
    </source>
</evidence>
<dbReference type="CDD" id="cd06223">
    <property type="entry name" value="PRTases_typeI"/>
    <property type="match status" value="1"/>
</dbReference>
<dbReference type="InterPro" id="IPR029057">
    <property type="entry name" value="PRTase-like"/>
</dbReference>
<comment type="caution">
    <text evidence="1">The sequence shown here is derived from an EMBL/GenBank/DDBJ whole genome shotgun (WGS) entry which is preliminary data.</text>
</comment>
<proteinExistence type="predicted"/>
<dbReference type="PATRIC" id="fig|1003181.4.peg.4704"/>
<gene>
    <name evidence="1" type="ORF">THIOM_003521</name>
</gene>
<keyword evidence="2" id="KW-1185">Reference proteome</keyword>
<dbReference type="Proteomes" id="UP000076962">
    <property type="component" value="Unassembled WGS sequence"/>
</dbReference>